<evidence type="ECO:0000313" key="2">
    <source>
        <dbReference type="EMBL" id="KYR01459.1"/>
    </source>
</evidence>
<dbReference type="EMBL" id="LODT01000006">
    <property type="protein sequence ID" value="KYR01459.1"/>
    <property type="molecule type" value="Genomic_DNA"/>
</dbReference>
<proteinExistence type="predicted"/>
<feature type="transmembrane region" description="Helical" evidence="1">
    <location>
        <begin position="12"/>
        <end position="30"/>
    </location>
</feature>
<dbReference type="AlphaFoldDB" id="A0A152A5G1"/>
<keyword evidence="1" id="KW-0812">Transmembrane</keyword>
<feature type="transmembrane region" description="Helical" evidence="1">
    <location>
        <begin position="61"/>
        <end position="86"/>
    </location>
</feature>
<comment type="caution">
    <text evidence="2">The sequence shown here is derived from an EMBL/GenBank/DDBJ whole genome shotgun (WGS) entry which is preliminary data.</text>
</comment>
<gene>
    <name evidence="2" type="ORF">DLAC_11479</name>
</gene>
<evidence type="ECO:0008006" key="4">
    <source>
        <dbReference type="Google" id="ProtNLM"/>
    </source>
</evidence>
<protein>
    <recommendedName>
        <fullName evidence="4">Transmembrane protein</fullName>
    </recommendedName>
</protein>
<keyword evidence="1" id="KW-1133">Transmembrane helix</keyword>
<evidence type="ECO:0000313" key="3">
    <source>
        <dbReference type="Proteomes" id="UP000076078"/>
    </source>
</evidence>
<feature type="transmembrane region" description="Helical" evidence="1">
    <location>
        <begin position="37"/>
        <end position="55"/>
    </location>
</feature>
<accession>A0A152A5G1</accession>
<reference evidence="2 3" key="1">
    <citation type="submission" date="2015-12" db="EMBL/GenBank/DDBJ databases">
        <title>Dictyostelia acquired genes for synthesis and detection of signals that induce cell-type specialization by lateral gene transfer from prokaryotes.</title>
        <authorList>
            <person name="Gloeckner G."/>
            <person name="Schaap P."/>
        </authorList>
    </citation>
    <scope>NUCLEOTIDE SEQUENCE [LARGE SCALE GENOMIC DNA]</scope>
    <source>
        <strain evidence="2 3">TK</strain>
    </source>
</reference>
<dbReference type="OMA" id="QKDSRFG"/>
<feature type="transmembrane region" description="Helical" evidence="1">
    <location>
        <begin position="98"/>
        <end position="122"/>
    </location>
</feature>
<organism evidence="2 3">
    <name type="scientific">Tieghemostelium lacteum</name>
    <name type="common">Slime mold</name>
    <name type="synonym">Dictyostelium lacteum</name>
    <dbReference type="NCBI Taxonomy" id="361077"/>
    <lineage>
        <taxon>Eukaryota</taxon>
        <taxon>Amoebozoa</taxon>
        <taxon>Evosea</taxon>
        <taxon>Eumycetozoa</taxon>
        <taxon>Dictyostelia</taxon>
        <taxon>Dictyosteliales</taxon>
        <taxon>Raperosteliaceae</taxon>
        <taxon>Tieghemostelium</taxon>
    </lineage>
</organism>
<name>A0A152A5G1_TIELA</name>
<sequence length="138" mass="15860">MMDDYVGLTKVQFFYIVAVSFLATLGVMGLCQLVFDIILGIANLAIVMIGIRGVWKKKKNLLFIFMWVLVAMAFLHVISLAVIIIVHHKSQKDSRFGYYPDIFIDVFRVIYSLGLSFFTSYIRNTLEYRKPPAQLARI</sequence>
<dbReference type="InParanoid" id="A0A152A5G1"/>
<evidence type="ECO:0000256" key="1">
    <source>
        <dbReference type="SAM" id="Phobius"/>
    </source>
</evidence>
<keyword evidence="1" id="KW-0472">Membrane</keyword>
<keyword evidence="3" id="KW-1185">Reference proteome</keyword>
<dbReference type="Proteomes" id="UP000076078">
    <property type="component" value="Unassembled WGS sequence"/>
</dbReference>
<dbReference type="FunCoup" id="A0A152A5G1">
    <property type="interactions" value="1"/>
</dbReference>
<dbReference type="OrthoDB" id="15863at2759"/>